<comment type="catalytic activity">
    <reaction evidence="14">
        <text>[GlcNAc-(1-&gt;4)-Mur2Ac(oyl-L-Ala-gamma-D-Glu-L-Lys-D-Ala-D-Ala)](n)-di-trans,octa-cis-undecaprenyl diphosphate + beta-D-GlcNAc-(1-&gt;4)-Mur2Ac(oyl-L-Ala-gamma-D-Glu-L-Lys-D-Ala-D-Ala)-di-trans,octa-cis-undecaprenyl diphosphate = [GlcNAc-(1-&gt;4)-Mur2Ac(oyl-L-Ala-gamma-D-Glu-L-Lys-D-Ala-D-Ala)](n+1)-di-trans,octa-cis-undecaprenyl diphosphate + di-trans,octa-cis-undecaprenyl diphosphate + H(+)</text>
        <dbReference type="Rhea" id="RHEA:23708"/>
        <dbReference type="Rhea" id="RHEA-COMP:9602"/>
        <dbReference type="Rhea" id="RHEA-COMP:9603"/>
        <dbReference type="ChEBI" id="CHEBI:15378"/>
        <dbReference type="ChEBI" id="CHEBI:58405"/>
        <dbReference type="ChEBI" id="CHEBI:60033"/>
        <dbReference type="ChEBI" id="CHEBI:78435"/>
        <dbReference type="EC" id="2.4.99.28"/>
    </reaction>
</comment>
<evidence type="ECO:0000256" key="16">
    <source>
        <dbReference type="SAM" id="Phobius"/>
    </source>
</evidence>
<feature type="compositionally biased region" description="Basic and acidic residues" evidence="15">
    <location>
        <begin position="1"/>
        <end position="14"/>
    </location>
</feature>
<keyword evidence="4" id="KW-0328">Glycosyltransferase</keyword>
<dbReference type="GO" id="GO:0009252">
    <property type="term" value="P:peptidoglycan biosynthetic process"/>
    <property type="evidence" value="ECO:0007669"/>
    <property type="project" value="UniProtKB-KW"/>
</dbReference>
<dbReference type="EMBL" id="CP014873">
    <property type="protein sequence ID" value="ANK62646.1"/>
    <property type="molecule type" value="Genomic_DNA"/>
</dbReference>
<dbReference type="InterPro" id="IPR001264">
    <property type="entry name" value="Glyco_trans_51"/>
</dbReference>
<name>A0A192H3V0_9LACO</name>
<evidence type="ECO:0000256" key="8">
    <source>
        <dbReference type="ARBA" id="ARBA00022984"/>
    </source>
</evidence>
<dbReference type="GO" id="GO:0071555">
    <property type="term" value="P:cell wall organization"/>
    <property type="evidence" value="ECO:0007669"/>
    <property type="project" value="UniProtKB-KW"/>
</dbReference>
<keyword evidence="9 16" id="KW-1133">Transmembrane helix</keyword>
<proteinExistence type="predicted"/>
<keyword evidence="10 16" id="KW-0472">Membrane</keyword>
<evidence type="ECO:0000256" key="11">
    <source>
        <dbReference type="ARBA" id="ARBA00023268"/>
    </source>
</evidence>
<evidence type="ECO:0000256" key="15">
    <source>
        <dbReference type="SAM" id="MobiDB-lite"/>
    </source>
</evidence>
<organism evidence="18 19">
    <name type="scientific">Loigolactobacillus backii</name>
    <dbReference type="NCBI Taxonomy" id="375175"/>
    <lineage>
        <taxon>Bacteria</taxon>
        <taxon>Bacillati</taxon>
        <taxon>Bacillota</taxon>
        <taxon>Bacilli</taxon>
        <taxon>Lactobacillales</taxon>
        <taxon>Lactobacillaceae</taxon>
        <taxon>Loigolactobacillus</taxon>
    </lineage>
</organism>
<dbReference type="InterPro" id="IPR012338">
    <property type="entry name" value="Beta-lactam/transpept-like"/>
</dbReference>
<keyword evidence="12" id="KW-0961">Cell wall biogenesis/degradation</keyword>
<gene>
    <name evidence="18" type="ORF">AYR53_07590</name>
</gene>
<protein>
    <submittedName>
        <fullName evidence="18">Carboxypeptidase</fullName>
    </submittedName>
</protein>
<dbReference type="SUPFAM" id="SSF53955">
    <property type="entry name" value="Lysozyme-like"/>
    <property type="match status" value="1"/>
</dbReference>
<evidence type="ECO:0000256" key="6">
    <source>
        <dbReference type="ARBA" id="ARBA00022692"/>
    </source>
</evidence>
<evidence type="ECO:0000313" key="18">
    <source>
        <dbReference type="EMBL" id="ANK62646.1"/>
    </source>
</evidence>
<evidence type="ECO:0000259" key="17">
    <source>
        <dbReference type="Pfam" id="PF00912"/>
    </source>
</evidence>
<dbReference type="Pfam" id="PF00912">
    <property type="entry name" value="Transgly"/>
    <property type="match status" value="1"/>
</dbReference>
<dbReference type="RefSeq" id="WP_068280869.1">
    <property type="nucleotide sequence ID" value="NZ_CP014873.1"/>
</dbReference>
<sequence>MKLKDHNSRSDRRTRSGNHTKGMRGFFSRLGHGIIEFLRFPKITFKENATPREAFFYYLNITISVLKSLFLHIASFLLIVGTLTVGIGLGYFASLLNKDTIPSYNTMKTAINSDYAPSNLYFAKNVKLGELQTNITSTPVSINQISPNLTKAITSTEDQYFYQHHGVVPKSVVRALFSSLTGIGTQTGGSTLTQQLVKMQLLNSETTFKRKASEILLALRVDKYFSKSEILQAYLNAATFGRNNKGQNVAGVQEAAEGLFGKPASDLNLAQAAFIAGLPQSPSVYTPYKNNGSLKKDLSLGLDRKNVVLFRMYRDNKITKQQWQTAEKYDLKKDFLSKQPNPEPTQKYGYVYNLVTKDARNILMKQLYKKDGLTATEVNQDNNLYQQYYQQASQLLTERGYHVYTTINKSVYDSMQNVVQEQGNTFGPTHEDTSTDPQTGKTIHVKEPAQNGSVLLNNHTGAVLGFVGGRDFSVTQINHAFDTKRSPGSSIKPLLVYGPAIQRKLIGSGTKIADFKVNYNGYKPTDYGQTIQNRFVSSRDALKYSYNIPAVNLYNQVRKHGSVKPYMEKMGIKLTSKDYKELGLALGGTQYGVSVADEASAYTTLSNSGKHTDAYVVSKITDNNGKTVYQHKPKTTQVFSPATAYVMSNMMRSVVTQGTASQISGAATFNTSNLVGKTGTSNDNRDSWFVGSTPKVTLATWTGYDNFYGNSYNLTDTSGEVSNAYWTNLANAINTTDSSILGTTQRRTRPSGVTEVSVTKSTGRLPGRISYQGSRQAISGSKTKSLYAGWSPDPVKYRFAIGGSQKAYNAFWKNYFNGGDPDAALLGGEVIPSSSSTSINKRQNIGIGTTSE</sequence>
<reference evidence="18 19" key="1">
    <citation type="submission" date="2016-03" db="EMBL/GenBank/DDBJ databases">
        <title>Pediococcus and Lactobacillus from brewery environment - whole genome sequencing and assembly.</title>
        <authorList>
            <person name="Behr J."/>
            <person name="Geissler A.J."/>
            <person name="Vogel R.F."/>
        </authorList>
    </citation>
    <scope>NUCLEOTIDE SEQUENCE [LARGE SCALE GENOMIC DNA]</scope>
    <source>
        <strain evidence="18 19">TMW 1.1989</strain>
    </source>
</reference>
<evidence type="ECO:0000256" key="2">
    <source>
        <dbReference type="ARBA" id="ARBA00022645"/>
    </source>
</evidence>
<keyword evidence="3" id="KW-0645">Protease</keyword>
<keyword evidence="8" id="KW-0573">Peptidoglycan synthesis</keyword>
<keyword evidence="11" id="KW-0511">Multifunctional enzyme</keyword>
<dbReference type="GO" id="GO:0008360">
    <property type="term" value="P:regulation of cell shape"/>
    <property type="evidence" value="ECO:0007669"/>
    <property type="project" value="UniProtKB-KW"/>
</dbReference>
<dbReference type="AlphaFoldDB" id="A0A192H3V0"/>
<keyword evidence="19" id="KW-1185">Reference proteome</keyword>
<evidence type="ECO:0000256" key="9">
    <source>
        <dbReference type="ARBA" id="ARBA00022989"/>
    </source>
</evidence>
<feature type="region of interest" description="Disordered" evidence="15">
    <location>
        <begin position="1"/>
        <end position="24"/>
    </location>
</feature>
<keyword evidence="6 16" id="KW-0812">Transmembrane</keyword>
<dbReference type="GO" id="GO:0009002">
    <property type="term" value="F:serine-type D-Ala-D-Ala carboxypeptidase activity"/>
    <property type="evidence" value="ECO:0007669"/>
    <property type="project" value="UniProtKB-EC"/>
</dbReference>
<keyword evidence="1" id="KW-1003">Cell membrane</keyword>
<evidence type="ECO:0000256" key="1">
    <source>
        <dbReference type="ARBA" id="ARBA00022475"/>
    </source>
</evidence>
<evidence type="ECO:0000256" key="14">
    <source>
        <dbReference type="ARBA" id="ARBA00049902"/>
    </source>
</evidence>
<keyword evidence="5" id="KW-0808">Transferase</keyword>
<evidence type="ECO:0000313" key="19">
    <source>
        <dbReference type="Proteomes" id="UP000078582"/>
    </source>
</evidence>
<dbReference type="InterPro" id="IPR050396">
    <property type="entry name" value="Glycosyltr_51/Transpeptidase"/>
</dbReference>
<dbReference type="SUPFAM" id="SSF56601">
    <property type="entry name" value="beta-lactamase/transpeptidase-like"/>
    <property type="match status" value="1"/>
</dbReference>
<dbReference type="Proteomes" id="UP000078582">
    <property type="component" value="Chromosome"/>
</dbReference>
<accession>A0A192H3V0</accession>
<dbReference type="STRING" id="375175.AYR53_07590"/>
<dbReference type="GeneID" id="42982114"/>
<comment type="catalytic activity">
    <reaction evidence="13">
        <text>Preferential cleavage: (Ac)2-L-Lys-D-Ala-|-D-Ala. Also transpeptidation of peptidyl-alanyl moieties that are N-acyl substituents of D-alanine.</text>
        <dbReference type="EC" id="3.4.16.4"/>
    </reaction>
</comment>
<dbReference type="PANTHER" id="PTHR32282:SF32">
    <property type="entry name" value="PENICILLIN-BINDING PROTEIN 2A"/>
    <property type="match status" value="1"/>
</dbReference>
<dbReference type="InterPro" id="IPR036950">
    <property type="entry name" value="PBP_transglycosylase"/>
</dbReference>
<evidence type="ECO:0000256" key="4">
    <source>
        <dbReference type="ARBA" id="ARBA00022676"/>
    </source>
</evidence>
<dbReference type="Gene3D" id="3.40.50.12800">
    <property type="match status" value="1"/>
</dbReference>
<keyword evidence="2 18" id="KW-0378">Hydrolase</keyword>
<dbReference type="InterPro" id="IPR023346">
    <property type="entry name" value="Lysozyme-like_dom_sf"/>
</dbReference>
<evidence type="ECO:0000256" key="5">
    <source>
        <dbReference type="ARBA" id="ARBA00022679"/>
    </source>
</evidence>
<feature type="domain" description="Glycosyl transferase family 51" evidence="17">
    <location>
        <begin position="128"/>
        <end position="312"/>
    </location>
</feature>
<dbReference type="Gene3D" id="1.10.3810.10">
    <property type="entry name" value="Biosynthetic peptidoglycan transglycosylase-like"/>
    <property type="match status" value="1"/>
</dbReference>
<dbReference type="GO" id="GO:0008955">
    <property type="term" value="F:peptidoglycan glycosyltransferase activity"/>
    <property type="evidence" value="ECO:0007669"/>
    <property type="project" value="UniProtKB-EC"/>
</dbReference>
<dbReference type="Gene3D" id="3.40.710.10">
    <property type="entry name" value="DD-peptidase/beta-lactamase superfamily"/>
    <property type="match status" value="1"/>
</dbReference>
<dbReference type="PANTHER" id="PTHR32282">
    <property type="entry name" value="BINDING PROTEIN TRANSPEPTIDASE, PUTATIVE-RELATED"/>
    <property type="match status" value="1"/>
</dbReference>
<keyword evidence="7" id="KW-0133">Cell shape</keyword>
<evidence type="ECO:0000256" key="10">
    <source>
        <dbReference type="ARBA" id="ARBA00023136"/>
    </source>
</evidence>
<dbReference type="GO" id="GO:0006508">
    <property type="term" value="P:proteolysis"/>
    <property type="evidence" value="ECO:0007669"/>
    <property type="project" value="UniProtKB-KW"/>
</dbReference>
<dbReference type="OrthoDB" id="9766909at2"/>
<evidence type="ECO:0000256" key="3">
    <source>
        <dbReference type="ARBA" id="ARBA00022670"/>
    </source>
</evidence>
<evidence type="ECO:0000256" key="13">
    <source>
        <dbReference type="ARBA" id="ARBA00034000"/>
    </source>
</evidence>
<keyword evidence="2 18" id="KW-0121">Carboxypeptidase</keyword>
<evidence type="ECO:0000256" key="7">
    <source>
        <dbReference type="ARBA" id="ARBA00022960"/>
    </source>
</evidence>
<dbReference type="GO" id="GO:0030288">
    <property type="term" value="C:outer membrane-bounded periplasmic space"/>
    <property type="evidence" value="ECO:0007669"/>
    <property type="project" value="TreeGrafter"/>
</dbReference>
<evidence type="ECO:0000256" key="12">
    <source>
        <dbReference type="ARBA" id="ARBA00023316"/>
    </source>
</evidence>
<feature type="transmembrane region" description="Helical" evidence="16">
    <location>
        <begin position="69"/>
        <end position="93"/>
    </location>
</feature>